<evidence type="ECO:0000256" key="2">
    <source>
        <dbReference type="SAM" id="Phobius"/>
    </source>
</evidence>
<dbReference type="Proteomes" id="UP000183940">
    <property type="component" value="Unassembled WGS sequence"/>
</dbReference>
<organism evidence="3 4">
    <name type="scientific">Roseofilum reptotaenium AO1-A</name>
    <dbReference type="NCBI Taxonomy" id="1925591"/>
    <lineage>
        <taxon>Bacteria</taxon>
        <taxon>Bacillati</taxon>
        <taxon>Cyanobacteriota</taxon>
        <taxon>Cyanophyceae</taxon>
        <taxon>Desertifilales</taxon>
        <taxon>Desertifilaceae</taxon>
        <taxon>Roseofilum</taxon>
    </lineage>
</organism>
<dbReference type="EMBL" id="MLAW01000061">
    <property type="protein sequence ID" value="OJJ16930.1"/>
    <property type="molecule type" value="Genomic_DNA"/>
</dbReference>
<feature type="transmembrane region" description="Helical" evidence="2">
    <location>
        <begin position="155"/>
        <end position="176"/>
    </location>
</feature>
<feature type="region of interest" description="Disordered" evidence="1">
    <location>
        <begin position="187"/>
        <end position="272"/>
    </location>
</feature>
<feature type="transmembrane region" description="Helical" evidence="2">
    <location>
        <begin position="20"/>
        <end position="45"/>
    </location>
</feature>
<gene>
    <name evidence="3" type="ORF">BI308_23220</name>
</gene>
<protein>
    <submittedName>
        <fullName evidence="3">Uncharacterized protein</fullName>
    </submittedName>
</protein>
<feature type="transmembrane region" description="Helical" evidence="2">
    <location>
        <begin position="57"/>
        <end position="75"/>
    </location>
</feature>
<evidence type="ECO:0000256" key="1">
    <source>
        <dbReference type="SAM" id="MobiDB-lite"/>
    </source>
</evidence>
<feature type="compositionally biased region" description="Acidic residues" evidence="1">
    <location>
        <begin position="245"/>
        <end position="260"/>
    </location>
</feature>
<feature type="compositionally biased region" description="Basic and acidic residues" evidence="1">
    <location>
        <begin position="187"/>
        <end position="210"/>
    </location>
</feature>
<accession>A0A1L9QKM9</accession>
<keyword evidence="4" id="KW-1185">Reference proteome</keyword>
<keyword evidence="2" id="KW-0472">Membrane</keyword>
<evidence type="ECO:0000313" key="4">
    <source>
        <dbReference type="Proteomes" id="UP000183940"/>
    </source>
</evidence>
<sequence length="272" mass="32416">MNFYPRFLPYPRCFLRTFLTWFGITLIGGLLAIPIQLVSNAMVLMAIGMDGAETPSGIIFFGVLFLITLFFFLLLSLVWPAAFFGHLRQICRYLWLWLRDRQRPEYPKRLPRGVWLQGFGDMVLSNISLLTSAVFFFLWKPQLLTDRIPPTEEDIGVFILMWYVVQTYFYYFRNLWQEASDRRREKREAARQAQNRRREEQRQIQKDRQATRLKQQAQKRQQKASKNRQSKTADPKKRTAPAPDFPDEFLEEDDSIDSEIEQIRRKMNNQDQ</sequence>
<reference evidence="3" key="1">
    <citation type="submission" date="2016-10" db="EMBL/GenBank/DDBJ databases">
        <title>CRISPR-Cas defence system in Roseofilum reptotaenium: evidence of a bacteriophage-cyanobacterium arms race in the coral black band disease.</title>
        <authorList>
            <person name="Buerger P."/>
            <person name="Wood-Charlson E.M."/>
            <person name="Weynberg K.D."/>
            <person name="Willis B."/>
            <person name="Van Oppen M.J."/>
        </authorList>
    </citation>
    <scope>NUCLEOTIDE SEQUENCE [LARGE SCALE GENOMIC DNA]</scope>
    <source>
        <strain evidence="3">AO1-A</strain>
    </source>
</reference>
<keyword evidence="2" id="KW-0812">Transmembrane</keyword>
<dbReference type="STRING" id="1925591.BI308_23220"/>
<dbReference type="AlphaFoldDB" id="A0A1L9QKM9"/>
<feature type="compositionally biased region" description="Basic residues" evidence="1">
    <location>
        <begin position="220"/>
        <end position="229"/>
    </location>
</feature>
<evidence type="ECO:0000313" key="3">
    <source>
        <dbReference type="EMBL" id="OJJ16930.1"/>
    </source>
</evidence>
<keyword evidence="2" id="KW-1133">Transmembrane helix</keyword>
<proteinExistence type="predicted"/>
<feature type="transmembrane region" description="Helical" evidence="2">
    <location>
        <begin position="119"/>
        <end position="139"/>
    </location>
</feature>
<comment type="caution">
    <text evidence="3">The sequence shown here is derived from an EMBL/GenBank/DDBJ whole genome shotgun (WGS) entry which is preliminary data.</text>
</comment>
<name>A0A1L9QKM9_9CYAN</name>